<dbReference type="PANTHER" id="PTHR46579">
    <property type="entry name" value="F5/8 TYPE C DOMAIN-CONTAINING PROTEIN-RELATED"/>
    <property type="match status" value="1"/>
</dbReference>
<sequence>MCKVCGFADHGHNAAPCTKCTVPLSEMFSEKSLRNEYPARSGEEHQRRCFRWKSLDNAADRDEFFTAFGSRWTEFARLPYFDLVRYTLIDPMHNILQGIAKNQWYAQWIKTKALRASTPKQGRELGMVHKFLETFESPLWAGRLPLRMGEPAGGSLTADEYKLASTVALPMIIPVVWDAFLDASKKEFSKEMKAYRVALKQHKQELLAWQSQHDGDTAGEQSPQKKARLEAAQRPAATKPSRTATSKKRKAELYGEGAMKPNHHWVVHLPDQIRDYAAVYNFWLFLVERLNKTLKNYNNNHHGGGELEVTLMRTFYRECRTRTMVRE</sequence>
<dbReference type="OrthoDB" id="3239894at2759"/>
<dbReference type="STRING" id="5364.A0A5C3N4T4"/>
<dbReference type="PANTHER" id="PTHR46579:SF1">
    <property type="entry name" value="F5_8 TYPE C DOMAIN-CONTAINING PROTEIN"/>
    <property type="match status" value="1"/>
</dbReference>
<dbReference type="AlphaFoldDB" id="A0A5C3N4T4"/>
<organism evidence="3 4">
    <name type="scientific">Heliocybe sulcata</name>
    <dbReference type="NCBI Taxonomy" id="5364"/>
    <lineage>
        <taxon>Eukaryota</taxon>
        <taxon>Fungi</taxon>
        <taxon>Dikarya</taxon>
        <taxon>Basidiomycota</taxon>
        <taxon>Agaricomycotina</taxon>
        <taxon>Agaricomycetes</taxon>
        <taxon>Gloeophyllales</taxon>
        <taxon>Gloeophyllaceae</taxon>
        <taxon>Heliocybe</taxon>
    </lineage>
</organism>
<feature type="region of interest" description="Disordered" evidence="2">
    <location>
        <begin position="212"/>
        <end position="250"/>
    </location>
</feature>
<proteinExistence type="predicted"/>
<keyword evidence="4" id="KW-1185">Reference proteome</keyword>
<gene>
    <name evidence="3" type="ORF">OE88DRAFT_1712157</name>
</gene>
<feature type="coiled-coil region" evidence="1">
    <location>
        <begin position="185"/>
        <end position="212"/>
    </location>
</feature>
<evidence type="ECO:0000256" key="1">
    <source>
        <dbReference type="SAM" id="Coils"/>
    </source>
</evidence>
<keyword evidence="1" id="KW-0175">Coiled coil</keyword>
<evidence type="ECO:0000313" key="4">
    <source>
        <dbReference type="Proteomes" id="UP000305948"/>
    </source>
</evidence>
<reference evidence="3 4" key="1">
    <citation type="journal article" date="2019" name="Nat. Ecol. Evol.">
        <title>Megaphylogeny resolves global patterns of mushroom evolution.</title>
        <authorList>
            <person name="Varga T."/>
            <person name="Krizsan K."/>
            <person name="Foldi C."/>
            <person name="Dima B."/>
            <person name="Sanchez-Garcia M."/>
            <person name="Sanchez-Ramirez S."/>
            <person name="Szollosi G.J."/>
            <person name="Szarkandi J.G."/>
            <person name="Papp V."/>
            <person name="Albert L."/>
            <person name="Andreopoulos W."/>
            <person name="Angelini C."/>
            <person name="Antonin V."/>
            <person name="Barry K.W."/>
            <person name="Bougher N.L."/>
            <person name="Buchanan P."/>
            <person name="Buyck B."/>
            <person name="Bense V."/>
            <person name="Catcheside P."/>
            <person name="Chovatia M."/>
            <person name="Cooper J."/>
            <person name="Damon W."/>
            <person name="Desjardin D."/>
            <person name="Finy P."/>
            <person name="Geml J."/>
            <person name="Haridas S."/>
            <person name="Hughes K."/>
            <person name="Justo A."/>
            <person name="Karasinski D."/>
            <person name="Kautmanova I."/>
            <person name="Kiss B."/>
            <person name="Kocsube S."/>
            <person name="Kotiranta H."/>
            <person name="LaButti K.M."/>
            <person name="Lechner B.E."/>
            <person name="Liimatainen K."/>
            <person name="Lipzen A."/>
            <person name="Lukacs Z."/>
            <person name="Mihaltcheva S."/>
            <person name="Morgado L.N."/>
            <person name="Niskanen T."/>
            <person name="Noordeloos M.E."/>
            <person name="Ohm R.A."/>
            <person name="Ortiz-Santana B."/>
            <person name="Ovrebo C."/>
            <person name="Racz N."/>
            <person name="Riley R."/>
            <person name="Savchenko A."/>
            <person name="Shiryaev A."/>
            <person name="Soop K."/>
            <person name="Spirin V."/>
            <person name="Szebenyi C."/>
            <person name="Tomsovsky M."/>
            <person name="Tulloss R.E."/>
            <person name="Uehling J."/>
            <person name="Grigoriev I.V."/>
            <person name="Vagvolgyi C."/>
            <person name="Papp T."/>
            <person name="Martin F.M."/>
            <person name="Miettinen O."/>
            <person name="Hibbett D.S."/>
            <person name="Nagy L.G."/>
        </authorList>
    </citation>
    <scope>NUCLEOTIDE SEQUENCE [LARGE SCALE GENOMIC DNA]</scope>
    <source>
        <strain evidence="3 4">OMC1185</strain>
    </source>
</reference>
<protein>
    <submittedName>
        <fullName evidence="3">Uncharacterized protein</fullName>
    </submittedName>
</protein>
<name>A0A5C3N4T4_9AGAM</name>
<dbReference type="EMBL" id="ML213509">
    <property type="protein sequence ID" value="TFK52674.1"/>
    <property type="molecule type" value="Genomic_DNA"/>
</dbReference>
<dbReference type="Proteomes" id="UP000305948">
    <property type="component" value="Unassembled WGS sequence"/>
</dbReference>
<evidence type="ECO:0000313" key="3">
    <source>
        <dbReference type="EMBL" id="TFK52674.1"/>
    </source>
</evidence>
<accession>A0A5C3N4T4</accession>
<evidence type="ECO:0000256" key="2">
    <source>
        <dbReference type="SAM" id="MobiDB-lite"/>
    </source>
</evidence>